<dbReference type="EMBL" id="CP107006">
    <property type="protein sequence ID" value="UYQ93857.1"/>
    <property type="molecule type" value="Genomic_DNA"/>
</dbReference>
<dbReference type="RefSeq" id="WP_264281850.1">
    <property type="nucleotide sequence ID" value="NZ_CP107006.1"/>
</dbReference>
<sequence>MIKWFAVAACVLALILIAIRPTDTVRLEVVPFATAGGWGYNIQADGKTYIHQDRIPVLAGNHAFRSKEDAMSVGRLMMKKLAARQSPAISEQELRALNIR</sequence>
<gene>
    <name evidence="1" type="ORF">MKQ68_01950</name>
</gene>
<dbReference type="InterPro" id="IPR032593">
    <property type="entry name" value="DUF4907"/>
</dbReference>
<dbReference type="Proteomes" id="UP001162741">
    <property type="component" value="Chromosome"/>
</dbReference>
<accession>A0ABY6J6I0</accession>
<protein>
    <submittedName>
        <fullName evidence="1">DUF4907 domain-containing protein</fullName>
    </submittedName>
</protein>
<reference evidence="1" key="1">
    <citation type="submission" date="2022-10" db="EMBL/GenBank/DDBJ databases">
        <title>Chitinophaga sp. nov., isolated from soil.</title>
        <authorList>
            <person name="Jeon C.O."/>
        </authorList>
    </citation>
    <scope>NUCLEOTIDE SEQUENCE</scope>
    <source>
        <strain evidence="1">R8</strain>
    </source>
</reference>
<evidence type="ECO:0000313" key="2">
    <source>
        <dbReference type="Proteomes" id="UP001162741"/>
    </source>
</evidence>
<evidence type="ECO:0000313" key="1">
    <source>
        <dbReference type="EMBL" id="UYQ93857.1"/>
    </source>
</evidence>
<dbReference type="Pfam" id="PF16250">
    <property type="entry name" value="DUF4907"/>
    <property type="match status" value="1"/>
</dbReference>
<keyword evidence="2" id="KW-1185">Reference proteome</keyword>
<proteinExistence type="predicted"/>
<organism evidence="1 2">
    <name type="scientific">Chitinophaga horti</name>
    <dbReference type="NCBI Taxonomy" id="2920382"/>
    <lineage>
        <taxon>Bacteria</taxon>
        <taxon>Pseudomonadati</taxon>
        <taxon>Bacteroidota</taxon>
        <taxon>Chitinophagia</taxon>
        <taxon>Chitinophagales</taxon>
        <taxon>Chitinophagaceae</taxon>
        <taxon>Chitinophaga</taxon>
    </lineage>
</organism>
<name>A0ABY6J6I0_9BACT</name>